<dbReference type="InterPro" id="IPR013783">
    <property type="entry name" value="Ig-like_fold"/>
</dbReference>
<gene>
    <name evidence="3" type="primary">bglX_2</name>
    <name evidence="3" type="ORF">SK3146_01804</name>
</gene>
<evidence type="ECO:0000256" key="1">
    <source>
        <dbReference type="ARBA" id="ARBA00022801"/>
    </source>
</evidence>
<dbReference type="Pfam" id="PF00933">
    <property type="entry name" value="Glyco_hydro_3"/>
    <property type="match status" value="1"/>
</dbReference>
<dbReference type="Gene3D" id="3.20.20.300">
    <property type="entry name" value="Glycoside hydrolase, family 3, N-terminal domain"/>
    <property type="match status" value="1"/>
</dbReference>
<dbReference type="SUPFAM" id="SSF52279">
    <property type="entry name" value="Beta-D-glucan exohydrolase, C-terminal domain"/>
    <property type="match status" value="1"/>
</dbReference>
<dbReference type="InterPro" id="IPR026891">
    <property type="entry name" value="Fn3-like"/>
</dbReference>
<dbReference type="EC" id="3.2.1.21" evidence="3"/>
<dbReference type="PANTHER" id="PTHR30620:SF123">
    <property type="entry name" value="BETA-XYLOSIDASE"/>
    <property type="match status" value="1"/>
</dbReference>
<reference evidence="3" key="2">
    <citation type="journal article" date="2021" name="J Anim Sci Technol">
        <title>Complete genome sequence of Paenibacillus konkukensis sp. nov. SK3146 as a potential probiotic strain.</title>
        <authorList>
            <person name="Jung H.I."/>
            <person name="Park S."/>
            <person name="Niu K.M."/>
            <person name="Lee S.W."/>
            <person name="Kothari D."/>
            <person name="Yi K.J."/>
            <person name="Kim S.K."/>
        </authorList>
    </citation>
    <scope>NUCLEOTIDE SEQUENCE</scope>
    <source>
        <strain evidence="3">SK3146</strain>
    </source>
</reference>
<dbReference type="InterPro" id="IPR017853">
    <property type="entry name" value="GH"/>
</dbReference>
<dbReference type="InterPro" id="IPR002772">
    <property type="entry name" value="Glyco_hydro_3_C"/>
</dbReference>
<sequence>MEKYKQAGSPLQERVQDLLSRMTLKEKVGQLNQRMYGWDAYKMENGEFRITDAFKEEVAAYGGMGALYGLFRSDPWSGVDYSNGITAEKSAAAANQIQRYVIEHSRLGIPVLLTEECPHGHQALDGTMLPVNLGAGSTWNPELLEEAYGRVAAEIRSRGAHIGLVSALDILHDPRWGRSEECYSEDPYLAAAFTTAAVRGMQGTDAEKLNGPDRIAVVLKHLCAQGAGQGGRNAGPAEIGERELREIHLPAARAGAAAGAAGFMAAYNEIDGVPCHANDKLLTGMLREEWGFEGIVMADGQAVDRLLALTGSHEGAGALALTSGVDLSLWDKAFTTLEEAAARGLVSEADIDRAVVRVLTLKFRLGLFDRPYADERRPLDIVGSDRMRRLNVQVARESVVLLKNEDEMLPLRADKQRRIAVIGPNADRLYNQLGDYTSVQRKGRGTTVLEGIRQAAPSGVQVVHALGCGIRDTSDAGFAAAVELAAGADAVVLVLGGSSARQFGGDFDGNGEAVISEGSPSDMDCGEGVDLADLRPGGLQLRLAEAVAATGTPVVAVMIQGRPLELTELEPLADALLCAWYPGMEGGLAVGEILFGQVNPSGRLPVSLPRSAAQLPVYYNQKAAHRLRNYIDMPSAPLYPFGYGLSYTRFAYSELTLSQTSVSAAELAAGSTVQVSVKVKNTGAVRGAETVQLYIRALESGVTRRVAELKGFRKVSLLPGEEQIVLLELGHDELAVWNRSMEFAAEPCRVEVKVGGSVTGTLSAELSVVRSFTI</sequence>
<reference evidence="3" key="1">
    <citation type="submission" date="2018-02" db="EMBL/GenBank/DDBJ databases">
        <authorList>
            <person name="Kim S.-K."/>
            <person name="Jung H.-I."/>
            <person name="Lee S.-W."/>
        </authorList>
    </citation>
    <scope>NUCLEOTIDE SEQUENCE</scope>
    <source>
        <strain evidence="3">SK3146</strain>
    </source>
</reference>
<dbReference type="Pfam" id="PF14310">
    <property type="entry name" value="Fn3-like"/>
    <property type="match status" value="1"/>
</dbReference>
<dbReference type="Proteomes" id="UP001057134">
    <property type="component" value="Chromosome"/>
</dbReference>
<feature type="domain" description="Fibronectin type III-like" evidence="2">
    <location>
        <begin position="689"/>
        <end position="758"/>
    </location>
</feature>
<dbReference type="InterPro" id="IPR036962">
    <property type="entry name" value="Glyco_hydro_3_N_sf"/>
</dbReference>
<dbReference type="InterPro" id="IPR051915">
    <property type="entry name" value="Cellulose_Degrad_GH3"/>
</dbReference>
<keyword evidence="3" id="KW-0326">Glycosidase</keyword>
<dbReference type="InterPro" id="IPR001764">
    <property type="entry name" value="Glyco_hydro_3_N"/>
</dbReference>
<dbReference type="Pfam" id="PF01915">
    <property type="entry name" value="Glyco_hydro_3_C"/>
    <property type="match status" value="1"/>
</dbReference>
<protein>
    <submittedName>
        <fullName evidence="3">Periplasmic beta-glucosidase</fullName>
        <ecNumber evidence="3">3.2.1.21</ecNumber>
    </submittedName>
</protein>
<organism evidence="3 4">
    <name type="scientific">Paenibacillus konkukensis</name>
    <dbReference type="NCBI Taxonomy" id="2020716"/>
    <lineage>
        <taxon>Bacteria</taxon>
        <taxon>Bacillati</taxon>
        <taxon>Bacillota</taxon>
        <taxon>Bacilli</taxon>
        <taxon>Bacillales</taxon>
        <taxon>Paenibacillaceae</taxon>
        <taxon>Paenibacillus</taxon>
    </lineage>
</organism>
<dbReference type="PANTHER" id="PTHR30620">
    <property type="entry name" value="PERIPLASMIC BETA-GLUCOSIDASE-RELATED"/>
    <property type="match status" value="1"/>
</dbReference>
<evidence type="ECO:0000313" key="3">
    <source>
        <dbReference type="EMBL" id="UQZ82645.1"/>
    </source>
</evidence>
<dbReference type="SMART" id="SM01217">
    <property type="entry name" value="Fn3_like"/>
    <property type="match status" value="1"/>
</dbReference>
<dbReference type="EMBL" id="CP027059">
    <property type="protein sequence ID" value="UQZ82645.1"/>
    <property type="molecule type" value="Genomic_DNA"/>
</dbReference>
<keyword evidence="1 3" id="KW-0378">Hydrolase</keyword>
<evidence type="ECO:0000313" key="4">
    <source>
        <dbReference type="Proteomes" id="UP001057134"/>
    </source>
</evidence>
<dbReference type="SUPFAM" id="SSF51445">
    <property type="entry name" value="(Trans)glycosidases"/>
    <property type="match status" value="1"/>
</dbReference>
<dbReference type="PRINTS" id="PR00133">
    <property type="entry name" value="GLHYDRLASE3"/>
</dbReference>
<name>A0ABY4RL85_9BACL</name>
<dbReference type="InterPro" id="IPR036881">
    <property type="entry name" value="Glyco_hydro_3_C_sf"/>
</dbReference>
<keyword evidence="4" id="KW-1185">Reference proteome</keyword>
<dbReference type="Gene3D" id="3.40.50.1700">
    <property type="entry name" value="Glycoside hydrolase family 3 C-terminal domain"/>
    <property type="match status" value="1"/>
</dbReference>
<proteinExistence type="predicted"/>
<dbReference type="GO" id="GO:0008422">
    <property type="term" value="F:beta-glucosidase activity"/>
    <property type="evidence" value="ECO:0007669"/>
    <property type="project" value="UniProtKB-EC"/>
</dbReference>
<dbReference type="RefSeq" id="WP_249864761.1">
    <property type="nucleotide sequence ID" value="NZ_CP027059.1"/>
</dbReference>
<accession>A0ABY4RL85</accession>
<evidence type="ECO:0000259" key="2">
    <source>
        <dbReference type="SMART" id="SM01217"/>
    </source>
</evidence>
<dbReference type="Gene3D" id="2.60.40.10">
    <property type="entry name" value="Immunoglobulins"/>
    <property type="match status" value="1"/>
</dbReference>